<feature type="region of interest" description="Disordered" evidence="11">
    <location>
        <begin position="724"/>
        <end position="766"/>
    </location>
</feature>
<feature type="compositionally biased region" description="Low complexity" evidence="11">
    <location>
        <begin position="461"/>
        <end position="475"/>
    </location>
</feature>
<feature type="region of interest" description="Disordered" evidence="11">
    <location>
        <begin position="545"/>
        <end position="575"/>
    </location>
</feature>
<feature type="domain" description="SET" evidence="12">
    <location>
        <begin position="1128"/>
        <end position="1245"/>
    </location>
</feature>
<evidence type="ECO:0000259" key="14">
    <source>
        <dbReference type="PROSITE" id="PS51050"/>
    </source>
</evidence>
<dbReference type="FunFam" id="3.30.40.100:FF:000006">
    <property type="entry name" value="Histone-lysine N-methyltransferase"/>
    <property type="match status" value="1"/>
</dbReference>
<evidence type="ECO:0008006" key="18">
    <source>
        <dbReference type="Google" id="ProtNLM"/>
    </source>
</evidence>
<sequence>MAGSCENLAIIEKPLCSSVIEQNLSLEFSLPSISDQRSCSEVAFSLFESKVDPTNALNGCLNLSKVDDTGCMSSGEVTDYVEAVTVDKDGLLAEGQNVSDLMLEKMPGSVCRFSRECLNEIQSQDDACNSETGALCLENRGSQGEYDHNTPSGSLQMIVSLGNCVQPDNIDDKTASSSSPEGVEEVGDEKSGVIVGLETDNCNQISSLQCCEVPLELITMTGLPSNYGQQQEQENIKSTGDLSLEVVDGKSDYSVGREADVHNLISPLEGGEMPLKVLHAGDLLINYEQSDQKDDKIVHSLSEEHANGILQTETNLDTCAHILTSVGHQRGLENVHMSESLNIPAQKNEGQNGNDVDGTCAERISKLVEEKSDITTVSSVEPSAANVAHNYTFEKSVSPESCQQFSIANSNTSKDMPYENIITSINSSSVAECSEHTDNEEKDNVGVGCVYEIKCPEIVSSSSRSNGWRSKSSQKTSKKRAEKKCKNTSHVLHSRGSIRIVSKAARMKRSSFSKPARSSIWGSLENITQFFEQSNGIYSVSQVKNQGGRKARGGRRSGKQAKIRASGSSRVSRGNHCVSSGRVRLKVKIGKVAGQSYLSNMDPNFVDASASANTAISDCGTDLFSAAGLELMKFANGVEDSSREDGQLTNKDSENTNNIGKAAGDADDYLGVPSNVVVNTLGGAIKNRCTDSGTSPDSEVINLTPDNQVSAIQQADLHDALLTSSKDVSARGHHASTKRGKKKKLPRSRNCVLEGGSPGPVSISKAKLSKNQGCTPLVADGIFSGEIPTSLTNVNSSSNSSSNKELPMEPLVFSRETEHGILGETLKEESSVEAKTYSNLCADVELSESHNSKNLHPSMKAMGRKHPKSCKVSKGRSKASESEGKRGNSRRQKREKQSRSVNKCKVKEKDACNQIMHKGESHPETGSHDVDGIEKTNADDNTAVTDESNLNMVLGGLENQYPPPRKAWVLCDECHKWRRIPAMLADLIDKTNCTWTCKDNMDIAFADCSIPQEKSNAEINVELDISDASGEEDVNDARLNYKALECKRSTGYQESTFKCISNNEFLHRKRKTQTIDEIMVCHCKPASNEQLGCGDECLNRMLNIECVQGTCPCGDLCSNQQFQKQKYAKLEWFRSGKKGYGLKLLENISKGHFLIEYVGEVLDMHAYEARQKEYALKGHRHFYFMTLNGSEVIDACAKGNLGRFINHSCDPNCRTEKWMVNGEICIGLFALRDIKKGEEVTFDYNYVRVFGAAAKRCYCGAPQCRGYIGGDLLSSEVIVQGDSDEEFPEPVMLLKDGERGDSLDDMMPTVRPFGCAEIRTAKNTLKSRHGIDKCTTGGRHLESTIGKEDPINQSAASYLHSLLELEDSKRRFPSLEVEISHQTDDLTIKSLPEASIEEETTNKTSSNANRLKIVSPTLAHSKSLSDVTNASMKSTSDTVQDKRVSSKSQSQMRVSRSSSSVKKGRASCNPLNTSKVQVTANKSQPLLSKPKRSLASSPNGRSEAVEEKLNELLDAEGGISKRKDATKGYLKLLFLTAASGDSGNGEAIQSNRDLSMILDALLKTKSRAVLIDIINKNGLQMLHNIMKRYRGDFKKIPILRKLLKVLEYLAVREILTGEHINGGPPCPGKESFRESILSLTEHDDKQVHQIARNFRDKWIPRPVRKLSYVDRDDGRMEIRRGSNCDRFLLSHNYWRDQEHARPTEAIDCVRQSMLAMTSYDTGIPEGCSAPCIGSCLTSETKTRKRKSRWDQPAETNQDTRSQHKEQKIDSTSPPKIESGPLQRGVEEAQDPIDMVSRKGANCAGSVHSHSQQDAAISADDERQNIPEDIPPGFSSPQALGLSHASSAVTDLPQHNVCDIKPPVDAIIGQPQGKFNSRLPVSYGMPLSIIQHFGTIQAESIDGWFIAPGMPFHPFPPLPLYPRDSKNCPPSHAPNPTTIIQPAEGQRDSHCCYPCHMDETPKYLDGPCANSNQPFKRARESSYDLGRRYFKQEKWNATKVGPPWLRKRNAWGLMGDNSRGVSSSIGIGKLANEATSSYLSEELSCRVEKAGNNFYQHSQHQSHN</sequence>
<feature type="region of interest" description="Disordered" evidence="11">
    <location>
        <begin position="639"/>
        <end position="660"/>
    </location>
</feature>
<feature type="compositionally biased region" description="Basic residues" evidence="11">
    <location>
        <begin position="731"/>
        <end position="747"/>
    </location>
</feature>
<dbReference type="Pfam" id="PF00856">
    <property type="entry name" value="SET"/>
    <property type="match status" value="1"/>
</dbReference>
<dbReference type="PROSITE" id="PS51215">
    <property type="entry name" value="AWS"/>
    <property type="match status" value="1"/>
</dbReference>
<evidence type="ECO:0000313" key="16">
    <source>
        <dbReference type="EMBL" id="KAG6671767.1"/>
    </source>
</evidence>
<keyword evidence="9" id="KW-0862">Zinc</keyword>
<feature type="compositionally biased region" description="Basic residues" evidence="11">
    <location>
        <begin position="547"/>
        <end position="562"/>
    </location>
</feature>
<dbReference type="PROSITE" id="PS51050">
    <property type="entry name" value="ZF_CW"/>
    <property type="match status" value="1"/>
</dbReference>
<feature type="domain" description="Post-SET" evidence="13">
    <location>
        <begin position="1253"/>
        <end position="1269"/>
    </location>
</feature>
<feature type="region of interest" description="Disordered" evidence="11">
    <location>
        <begin position="461"/>
        <end position="489"/>
    </location>
</feature>
<feature type="compositionally biased region" description="Polar residues" evidence="11">
    <location>
        <begin position="1424"/>
        <end position="1438"/>
    </location>
</feature>
<dbReference type="Proteomes" id="UP000811246">
    <property type="component" value="Chromosome 16"/>
</dbReference>
<keyword evidence="6" id="KW-0949">S-adenosyl-L-methionine</keyword>
<keyword evidence="4" id="KW-0489">Methyltransferase</keyword>
<feature type="compositionally biased region" description="Low complexity" evidence="11">
    <location>
        <begin position="1446"/>
        <end position="1461"/>
    </location>
</feature>
<feature type="compositionally biased region" description="Basic residues" evidence="11">
    <location>
        <begin position="887"/>
        <end position="904"/>
    </location>
</feature>
<feature type="region of interest" description="Disordered" evidence="11">
    <location>
        <begin position="1424"/>
        <end position="1505"/>
    </location>
</feature>
<dbReference type="InterPro" id="IPR003616">
    <property type="entry name" value="Post-SET_dom"/>
</dbReference>
<evidence type="ECO:0000256" key="4">
    <source>
        <dbReference type="ARBA" id="ARBA00022603"/>
    </source>
</evidence>
<dbReference type="SMART" id="SM00317">
    <property type="entry name" value="SET"/>
    <property type="match status" value="1"/>
</dbReference>
<dbReference type="CDD" id="cd19172">
    <property type="entry name" value="SET_SETD2"/>
    <property type="match status" value="1"/>
</dbReference>
<evidence type="ECO:0000256" key="10">
    <source>
        <dbReference type="ARBA" id="ARBA00023242"/>
    </source>
</evidence>
<gene>
    <name evidence="16" type="ORF">I3842_16G021500</name>
</gene>
<dbReference type="InterPro" id="IPR006560">
    <property type="entry name" value="AWS_dom"/>
</dbReference>
<keyword evidence="10" id="KW-0539">Nucleus</keyword>
<keyword evidence="7" id="KW-0479">Metal-binding</keyword>
<dbReference type="EMBL" id="CM031840">
    <property type="protein sequence ID" value="KAG6671768.1"/>
    <property type="molecule type" value="Genomic_DNA"/>
</dbReference>
<dbReference type="InterPro" id="IPR050777">
    <property type="entry name" value="SET2_Histone-Lys_MeTrsfase"/>
</dbReference>
<comment type="subcellular location">
    <subcellularLocation>
        <location evidence="2">Chromosome</location>
    </subcellularLocation>
    <subcellularLocation>
        <location evidence="1">Nucleus</location>
    </subcellularLocation>
</comment>
<feature type="compositionally biased region" description="Basic and acidic residues" evidence="11">
    <location>
        <begin position="640"/>
        <end position="654"/>
    </location>
</feature>
<feature type="compositionally biased region" description="Basic residues" evidence="11">
    <location>
        <begin position="476"/>
        <end position="487"/>
    </location>
</feature>
<feature type="compositionally biased region" description="Polar residues" evidence="11">
    <location>
        <begin position="1469"/>
        <end position="1486"/>
    </location>
</feature>
<evidence type="ECO:0000259" key="12">
    <source>
        <dbReference type="PROSITE" id="PS50280"/>
    </source>
</evidence>
<feature type="compositionally biased region" description="Basic residues" evidence="11">
    <location>
        <begin position="862"/>
        <end position="877"/>
    </location>
</feature>
<evidence type="ECO:0000256" key="11">
    <source>
        <dbReference type="SAM" id="MobiDB-lite"/>
    </source>
</evidence>
<dbReference type="Pfam" id="PF17907">
    <property type="entry name" value="AWS"/>
    <property type="match status" value="1"/>
</dbReference>
<dbReference type="GO" id="GO:0032259">
    <property type="term" value="P:methylation"/>
    <property type="evidence" value="ECO:0007669"/>
    <property type="project" value="UniProtKB-KW"/>
</dbReference>
<feature type="region of interest" description="Disordered" evidence="11">
    <location>
        <begin position="848"/>
        <end position="904"/>
    </location>
</feature>
<protein>
    <recommendedName>
        <fullName evidence="18">Histone-lysine N-methyltransferase ASHH2</fullName>
    </recommendedName>
</protein>
<dbReference type="GO" id="GO:0005634">
    <property type="term" value="C:nucleus"/>
    <property type="evidence" value="ECO:0007669"/>
    <property type="project" value="UniProtKB-SubCell"/>
</dbReference>
<evidence type="ECO:0000256" key="3">
    <source>
        <dbReference type="ARBA" id="ARBA00022454"/>
    </source>
</evidence>
<evidence type="ECO:0000259" key="13">
    <source>
        <dbReference type="PROSITE" id="PS50868"/>
    </source>
</evidence>
<evidence type="ECO:0000256" key="6">
    <source>
        <dbReference type="ARBA" id="ARBA00022691"/>
    </source>
</evidence>
<accession>A0A921ZZJ4</accession>
<dbReference type="SMART" id="SM00508">
    <property type="entry name" value="PostSET"/>
    <property type="match status" value="1"/>
</dbReference>
<dbReference type="InterPro" id="IPR044437">
    <property type="entry name" value="SETD2/Set2_SET"/>
</dbReference>
<dbReference type="Pfam" id="PF07496">
    <property type="entry name" value="zf-CW"/>
    <property type="match status" value="1"/>
</dbReference>
<feature type="region of interest" description="Disordered" evidence="11">
    <location>
        <begin position="169"/>
        <end position="188"/>
    </location>
</feature>
<reference evidence="16" key="1">
    <citation type="submission" date="2021-01" db="EMBL/GenBank/DDBJ databases">
        <authorList>
            <person name="Lovell J.T."/>
            <person name="Bentley N."/>
            <person name="Bhattarai G."/>
            <person name="Jenkins J.W."/>
            <person name="Sreedasyam A."/>
            <person name="Alarcon Y."/>
            <person name="Bock C."/>
            <person name="Boston L."/>
            <person name="Carlson J."/>
            <person name="Cervantes K."/>
            <person name="Clermont K."/>
            <person name="Krom N."/>
            <person name="Kubenka K."/>
            <person name="Mamidi S."/>
            <person name="Mattison C."/>
            <person name="Monteros M."/>
            <person name="Pisani C."/>
            <person name="Plott C."/>
            <person name="Rajasekar S."/>
            <person name="Rhein H.S."/>
            <person name="Rohla C."/>
            <person name="Song M."/>
            <person name="Hilaire R.S."/>
            <person name="Shu S."/>
            <person name="Wells L."/>
            <person name="Wang X."/>
            <person name="Webber J."/>
            <person name="Heerema R.J."/>
            <person name="Klein P."/>
            <person name="Conner P."/>
            <person name="Grauke L."/>
            <person name="Grimwood J."/>
            <person name="Schmutz J."/>
            <person name="Randall J.J."/>
        </authorList>
    </citation>
    <scope>NUCLEOTIDE SEQUENCE</scope>
    <source>
        <tissue evidence="16">Leaf</tissue>
    </source>
</reference>
<keyword evidence="5" id="KW-0808">Transferase</keyword>
<evidence type="ECO:0000256" key="7">
    <source>
        <dbReference type="ARBA" id="ARBA00022723"/>
    </source>
</evidence>
<dbReference type="PROSITE" id="PS50868">
    <property type="entry name" value="POST_SET"/>
    <property type="match status" value="1"/>
</dbReference>
<dbReference type="GO" id="GO:0008270">
    <property type="term" value="F:zinc ion binding"/>
    <property type="evidence" value="ECO:0007669"/>
    <property type="project" value="UniProtKB-KW"/>
</dbReference>
<organism evidence="16 17">
    <name type="scientific">Carya illinoinensis</name>
    <name type="common">Pecan</name>
    <dbReference type="NCBI Taxonomy" id="32201"/>
    <lineage>
        <taxon>Eukaryota</taxon>
        <taxon>Viridiplantae</taxon>
        <taxon>Streptophyta</taxon>
        <taxon>Embryophyta</taxon>
        <taxon>Tracheophyta</taxon>
        <taxon>Spermatophyta</taxon>
        <taxon>Magnoliopsida</taxon>
        <taxon>eudicotyledons</taxon>
        <taxon>Gunneridae</taxon>
        <taxon>Pentapetalae</taxon>
        <taxon>rosids</taxon>
        <taxon>fabids</taxon>
        <taxon>Fagales</taxon>
        <taxon>Juglandaceae</taxon>
        <taxon>Carya</taxon>
    </lineage>
</organism>
<dbReference type="GO" id="GO:0005694">
    <property type="term" value="C:chromosome"/>
    <property type="evidence" value="ECO:0007669"/>
    <property type="project" value="UniProtKB-SubCell"/>
</dbReference>
<feature type="region of interest" description="Disordered" evidence="11">
    <location>
        <begin position="1800"/>
        <end position="1819"/>
    </location>
</feature>
<dbReference type="InterPro" id="IPR011124">
    <property type="entry name" value="Znf_CW"/>
</dbReference>
<dbReference type="GO" id="GO:0046975">
    <property type="term" value="F:histone H3K36 methyltransferase activity"/>
    <property type="evidence" value="ECO:0007669"/>
    <property type="project" value="InterPro"/>
</dbReference>
<evidence type="ECO:0000256" key="9">
    <source>
        <dbReference type="ARBA" id="ARBA00022833"/>
    </source>
</evidence>
<feature type="region of interest" description="Disordered" evidence="11">
    <location>
        <begin position="1742"/>
        <end position="1784"/>
    </location>
</feature>
<evidence type="ECO:0000313" key="17">
    <source>
        <dbReference type="Proteomes" id="UP000811246"/>
    </source>
</evidence>
<dbReference type="PROSITE" id="PS50280">
    <property type="entry name" value="SET"/>
    <property type="match status" value="1"/>
</dbReference>
<dbReference type="SMART" id="SM00570">
    <property type="entry name" value="AWS"/>
    <property type="match status" value="1"/>
</dbReference>
<keyword evidence="3" id="KW-0158">Chromosome</keyword>
<evidence type="ECO:0000256" key="8">
    <source>
        <dbReference type="ARBA" id="ARBA00022771"/>
    </source>
</evidence>
<feature type="domain" description="CW-type" evidence="14">
    <location>
        <begin position="962"/>
        <end position="1016"/>
    </location>
</feature>
<dbReference type="InterPro" id="IPR001214">
    <property type="entry name" value="SET_dom"/>
</dbReference>
<evidence type="ECO:0000256" key="5">
    <source>
        <dbReference type="ARBA" id="ARBA00022679"/>
    </source>
</evidence>
<dbReference type="EMBL" id="CM031840">
    <property type="protein sequence ID" value="KAG6671767.1"/>
    <property type="molecule type" value="Genomic_DNA"/>
</dbReference>
<feature type="domain" description="AWS" evidence="15">
    <location>
        <begin position="1076"/>
        <end position="1126"/>
    </location>
</feature>
<evidence type="ECO:0000256" key="1">
    <source>
        <dbReference type="ARBA" id="ARBA00004123"/>
    </source>
</evidence>
<evidence type="ECO:0000256" key="2">
    <source>
        <dbReference type="ARBA" id="ARBA00004286"/>
    </source>
</evidence>
<evidence type="ECO:0000259" key="15">
    <source>
        <dbReference type="PROSITE" id="PS51215"/>
    </source>
</evidence>
<comment type="caution">
    <text evidence="16">The sequence shown here is derived from an EMBL/GenBank/DDBJ whole genome shotgun (WGS) entry which is preliminary data.</text>
</comment>
<proteinExistence type="predicted"/>
<keyword evidence="8" id="KW-0863">Zinc-finger</keyword>
<name>A0A921ZZJ4_CARIL</name>
<dbReference type="PANTHER" id="PTHR22884">
    <property type="entry name" value="SET DOMAIN PROTEINS"/>
    <property type="match status" value="1"/>
</dbReference>
<dbReference type="FunFam" id="2.170.270.10:FF:000035">
    <property type="entry name" value="Histone-lysine N-methyltransferase"/>
    <property type="match status" value="1"/>
</dbReference>